<dbReference type="InterPro" id="IPR003395">
    <property type="entry name" value="RecF/RecN/SMC_N"/>
</dbReference>
<evidence type="ECO:0000313" key="3">
    <source>
        <dbReference type="EMBL" id="EQD49408.1"/>
    </source>
</evidence>
<dbReference type="EMBL" id="AUZY01007592">
    <property type="protein sequence ID" value="EQD49408.1"/>
    <property type="molecule type" value="Genomic_DNA"/>
</dbReference>
<dbReference type="SUPFAM" id="SSF52540">
    <property type="entry name" value="P-loop containing nucleoside triphosphate hydrolases"/>
    <property type="match status" value="1"/>
</dbReference>
<name>T0ZXX4_9ZZZZ</name>
<feature type="coiled-coil region" evidence="1">
    <location>
        <begin position="69"/>
        <end position="110"/>
    </location>
</feature>
<comment type="caution">
    <text evidence="3">The sequence shown here is derived from an EMBL/GenBank/DDBJ whole genome shotgun (WGS) entry which is preliminary data.</text>
</comment>
<proteinExistence type="predicted"/>
<dbReference type="AlphaFoldDB" id="T0ZXX4"/>
<accession>T0ZXX4</accession>
<dbReference type="Gene3D" id="3.40.50.300">
    <property type="entry name" value="P-loop containing nucleotide triphosphate hydrolases"/>
    <property type="match status" value="1"/>
</dbReference>
<protein>
    <submittedName>
        <fullName evidence="3">Protein containing RecF/RecN/SMC protein</fullName>
    </submittedName>
</protein>
<reference evidence="3" key="1">
    <citation type="submission" date="2013-08" db="EMBL/GenBank/DDBJ databases">
        <authorList>
            <person name="Mendez C."/>
            <person name="Richter M."/>
            <person name="Ferrer M."/>
            <person name="Sanchez J."/>
        </authorList>
    </citation>
    <scope>NUCLEOTIDE SEQUENCE</scope>
</reference>
<evidence type="ECO:0000256" key="1">
    <source>
        <dbReference type="SAM" id="Coils"/>
    </source>
</evidence>
<dbReference type="Pfam" id="PF02463">
    <property type="entry name" value="SMC_N"/>
    <property type="match status" value="1"/>
</dbReference>
<organism evidence="3">
    <name type="scientific">mine drainage metagenome</name>
    <dbReference type="NCBI Taxonomy" id="410659"/>
    <lineage>
        <taxon>unclassified sequences</taxon>
        <taxon>metagenomes</taxon>
        <taxon>ecological metagenomes</taxon>
    </lineage>
</organism>
<gene>
    <name evidence="3" type="ORF">B1B_11650</name>
</gene>
<evidence type="ECO:0000259" key="2">
    <source>
        <dbReference type="Pfam" id="PF02463"/>
    </source>
</evidence>
<reference evidence="3" key="2">
    <citation type="journal article" date="2014" name="ISME J.">
        <title>Microbial stratification in low pH oxic and suboxic macroscopic growths along an acid mine drainage.</title>
        <authorList>
            <person name="Mendez-Garcia C."/>
            <person name="Mesa V."/>
            <person name="Sprenger R.R."/>
            <person name="Richter M."/>
            <person name="Diez M.S."/>
            <person name="Solano J."/>
            <person name="Bargiela R."/>
            <person name="Golyshina O.V."/>
            <person name="Manteca A."/>
            <person name="Ramos J.L."/>
            <person name="Gallego J.R."/>
            <person name="Llorente I."/>
            <person name="Martins Dos Santos V.A."/>
            <person name="Jensen O.N."/>
            <person name="Pelaez A.I."/>
            <person name="Sanchez J."/>
            <person name="Ferrer M."/>
        </authorList>
    </citation>
    <scope>NUCLEOTIDE SEQUENCE</scope>
</reference>
<feature type="domain" description="RecF/RecN/SMC N-terminal" evidence="2">
    <location>
        <begin position="89"/>
        <end position="253"/>
    </location>
</feature>
<keyword evidence="1" id="KW-0175">Coiled coil</keyword>
<sequence length="284" mass="31617">MEQSLVSQQELFHREEVALASARGHLAEVEAALRELPPTAEDEPAVSVDELQRTLTQVNRQIDSMGTVNQRAVEEYDAEKLRLDDFEGEVERLTNEKTELTGLVQAIETKKREKITEIVDHVNSAYQEIYHELSAGGHGEIVLENPKDPLAGGLLIRASPTGKVVLRLEQLSGGEKSLASLAFIFAMQRHDPSPLYVFDEVDMSLDGINSEYVGRMLRHNAEKAQFIVISLRKVTLKFAHRIFGVTMRGDGCSRVVGLRLEDIRDVDERDGPKAAGMTGPMEAR</sequence>
<dbReference type="InterPro" id="IPR027417">
    <property type="entry name" value="P-loop_NTPase"/>
</dbReference>
<dbReference type="PANTHER" id="PTHR43977">
    <property type="entry name" value="STRUCTURAL MAINTENANCE OF CHROMOSOMES PROTEIN 3"/>
    <property type="match status" value="1"/>
</dbReference>